<accession>A0A3M7RMI4</accession>
<organism evidence="1 2">
    <name type="scientific">Brachionus plicatilis</name>
    <name type="common">Marine rotifer</name>
    <name type="synonym">Brachionus muelleri</name>
    <dbReference type="NCBI Taxonomy" id="10195"/>
    <lineage>
        <taxon>Eukaryota</taxon>
        <taxon>Metazoa</taxon>
        <taxon>Spiralia</taxon>
        <taxon>Gnathifera</taxon>
        <taxon>Rotifera</taxon>
        <taxon>Eurotatoria</taxon>
        <taxon>Monogononta</taxon>
        <taxon>Pseudotrocha</taxon>
        <taxon>Ploima</taxon>
        <taxon>Brachionidae</taxon>
        <taxon>Brachionus</taxon>
    </lineage>
</organism>
<dbReference type="Proteomes" id="UP000276133">
    <property type="component" value="Unassembled WGS sequence"/>
</dbReference>
<evidence type="ECO:0000313" key="1">
    <source>
        <dbReference type="EMBL" id="RNA24535.1"/>
    </source>
</evidence>
<dbReference type="AlphaFoldDB" id="A0A3M7RMI4"/>
<name>A0A3M7RMI4_BRAPC</name>
<reference evidence="1 2" key="1">
    <citation type="journal article" date="2018" name="Sci. Rep.">
        <title>Genomic signatures of local adaptation to the degree of environmental predictability in rotifers.</title>
        <authorList>
            <person name="Franch-Gras L."/>
            <person name="Hahn C."/>
            <person name="Garcia-Roger E.M."/>
            <person name="Carmona M.J."/>
            <person name="Serra M."/>
            <person name="Gomez A."/>
        </authorList>
    </citation>
    <scope>NUCLEOTIDE SEQUENCE [LARGE SCALE GENOMIC DNA]</scope>
    <source>
        <strain evidence="1">HYR1</strain>
    </source>
</reference>
<keyword evidence="2" id="KW-1185">Reference proteome</keyword>
<evidence type="ECO:0000313" key="2">
    <source>
        <dbReference type="Proteomes" id="UP000276133"/>
    </source>
</evidence>
<gene>
    <name evidence="1" type="ORF">BpHYR1_009402</name>
</gene>
<protein>
    <submittedName>
        <fullName evidence="1">Uncharacterized protein</fullName>
    </submittedName>
</protein>
<comment type="caution">
    <text evidence="1">The sequence shown here is derived from an EMBL/GenBank/DDBJ whole genome shotgun (WGS) entry which is preliminary data.</text>
</comment>
<sequence>MDGTYTFQNFLYLKIKFDPNFHLKGFSKIFNFTLASQRVTQTAFEPLLIFKLIKPADPWSFHRSANIFALCICLDHTFRWPKSAEISLIKCPWILLNVIFQPEKDKHISNKIKLSILRDDENVVPKVPTAPIKCINSKTSFQNNI</sequence>
<dbReference type="EMBL" id="REGN01003099">
    <property type="protein sequence ID" value="RNA24535.1"/>
    <property type="molecule type" value="Genomic_DNA"/>
</dbReference>
<proteinExistence type="predicted"/>